<dbReference type="InterPro" id="IPR050147">
    <property type="entry name" value="Ser/Thr_Dehydratase"/>
</dbReference>
<accession>A0A4R6J827</accession>
<dbReference type="PANTHER" id="PTHR48078">
    <property type="entry name" value="THREONINE DEHYDRATASE, MITOCHONDRIAL-RELATED"/>
    <property type="match status" value="1"/>
</dbReference>
<gene>
    <name evidence="5" type="ORF">C8E87_7137</name>
</gene>
<evidence type="ECO:0000256" key="1">
    <source>
        <dbReference type="ARBA" id="ARBA00001933"/>
    </source>
</evidence>
<reference evidence="5 6" key="1">
    <citation type="submission" date="2019-03" db="EMBL/GenBank/DDBJ databases">
        <title>Sequencing the genomes of 1000 actinobacteria strains.</title>
        <authorList>
            <person name="Klenk H.-P."/>
        </authorList>
    </citation>
    <scope>NUCLEOTIDE SEQUENCE [LARGE SCALE GENOMIC DNA]</scope>
    <source>
        <strain evidence="5 6">DSM 43805</strain>
    </source>
</reference>
<organism evidence="5 6">
    <name type="scientific">Paractinoplanes brasiliensis</name>
    <dbReference type="NCBI Taxonomy" id="52695"/>
    <lineage>
        <taxon>Bacteria</taxon>
        <taxon>Bacillati</taxon>
        <taxon>Actinomycetota</taxon>
        <taxon>Actinomycetes</taxon>
        <taxon>Micromonosporales</taxon>
        <taxon>Micromonosporaceae</taxon>
        <taxon>Paractinoplanes</taxon>
    </lineage>
</organism>
<dbReference type="PANTHER" id="PTHR48078:SF6">
    <property type="entry name" value="L-THREONINE DEHYDRATASE CATABOLIC TDCB"/>
    <property type="match status" value="1"/>
</dbReference>
<dbReference type="Pfam" id="PF00291">
    <property type="entry name" value="PALP"/>
    <property type="match status" value="1"/>
</dbReference>
<dbReference type="RefSeq" id="WP_203720817.1">
    <property type="nucleotide sequence ID" value="NZ_BOMD01000074.1"/>
</dbReference>
<dbReference type="GO" id="GO:0006565">
    <property type="term" value="P:L-serine catabolic process"/>
    <property type="evidence" value="ECO:0007669"/>
    <property type="project" value="TreeGrafter"/>
</dbReference>
<evidence type="ECO:0000313" key="6">
    <source>
        <dbReference type="Proteomes" id="UP000294901"/>
    </source>
</evidence>
<dbReference type="SUPFAM" id="SSF53686">
    <property type="entry name" value="Tryptophan synthase beta subunit-like PLP-dependent enzymes"/>
    <property type="match status" value="1"/>
</dbReference>
<evidence type="ECO:0000256" key="2">
    <source>
        <dbReference type="ARBA" id="ARBA00022898"/>
    </source>
</evidence>
<dbReference type="Gene3D" id="3.40.50.1100">
    <property type="match status" value="2"/>
</dbReference>
<dbReference type="InterPro" id="IPR036052">
    <property type="entry name" value="TrpB-like_PALP_sf"/>
</dbReference>
<keyword evidence="2" id="KW-0663">Pyridoxal phosphate</keyword>
<evidence type="ECO:0000256" key="3">
    <source>
        <dbReference type="ARBA" id="ARBA00023239"/>
    </source>
</evidence>
<dbReference type="GO" id="GO:0006567">
    <property type="term" value="P:L-threonine catabolic process"/>
    <property type="evidence" value="ECO:0007669"/>
    <property type="project" value="TreeGrafter"/>
</dbReference>
<dbReference type="EMBL" id="SNWR01000002">
    <property type="protein sequence ID" value="TDO31710.1"/>
    <property type="molecule type" value="Genomic_DNA"/>
</dbReference>
<dbReference type="GO" id="GO:0004794">
    <property type="term" value="F:threonine deaminase activity"/>
    <property type="evidence" value="ECO:0007669"/>
    <property type="project" value="TreeGrafter"/>
</dbReference>
<dbReference type="GO" id="GO:0009097">
    <property type="term" value="P:isoleucine biosynthetic process"/>
    <property type="evidence" value="ECO:0007669"/>
    <property type="project" value="TreeGrafter"/>
</dbReference>
<feature type="domain" description="Tryptophan synthase beta chain-like PALP" evidence="4">
    <location>
        <begin position="85"/>
        <end position="383"/>
    </location>
</feature>
<name>A0A4R6J827_9ACTN</name>
<dbReference type="InterPro" id="IPR001926">
    <property type="entry name" value="TrpB-like_PALP"/>
</dbReference>
<evidence type="ECO:0000313" key="5">
    <source>
        <dbReference type="EMBL" id="TDO31710.1"/>
    </source>
</evidence>
<keyword evidence="3" id="KW-0456">Lyase</keyword>
<comment type="caution">
    <text evidence="5">The sequence shown here is derived from an EMBL/GenBank/DDBJ whole genome shotgun (WGS) entry which is preliminary data.</text>
</comment>
<dbReference type="Proteomes" id="UP000294901">
    <property type="component" value="Unassembled WGS sequence"/>
</dbReference>
<sequence>MSAYTGNLVCVRCGAVHPEPALELIGAGCPACVGANVLPQYDINVLPGVRPGWSRGRATLPLVDGQPGLFRYRALLPISDDVTPVSLGEGGTPVVELPRLADSIGLRGVWVKDESRNPTWSYKDRLAAVATTKAVELGAETVVVASTGNHGAAVAAYAARAGLRCVVLTLASVPATMKTLMQAYGAEVVALPTPADRWHLMGELVRARGWMAMSGYADPPAGSHPYGVDGYKTIAYELVEQLPAPPDAVVVPVAYGDGLAGIARGFADLAALGIIARVPRLIAAEPFGPLARALATGADTAGPVPVGPSVAFSTASPFGTQQSLAALRGSNGAAVATPDNDEIMDAQLALAGGSGLYLEASSVTAVVALRRAGLGPGETAVVIGTSTGLKDVGATAARLGEVPVIEPTIVALDKVLR</sequence>
<evidence type="ECO:0000259" key="4">
    <source>
        <dbReference type="Pfam" id="PF00291"/>
    </source>
</evidence>
<proteinExistence type="predicted"/>
<keyword evidence="6" id="KW-1185">Reference proteome</keyword>
<comment type="cofactor">
    <cofactor evidence="1">
        <name>pyridoxal 5'-phosphate</name>
        <dbReference type="ChEBI" id="CHEBI:597326"/>
    </cofactor>
</comment>
<protein>
    <submittedName>
        <fullName evidence="5">Threonine synthase</fullName>
    </submittedName>
</protein>
<dbReference type="AlphaFoldDB" id="A0A4R6J827"/>
<dbReference type="GO" id="GO:0003941">
    <property type="term" value="F:L-serine ammonia-lyase activity"/>
    <property type="evidence" value="ECO:0007669"/>
    <property type="project" value="TreeGrafter"/>
</dbReference>